<evidence type="ECO:0000313" key="3">
    <source>
        <dbReference type="Proteomes" id="UP000440096"/>
    </source>
</evidence>
<protein>
    <submittedName>
        <fullName evidence="2">Uncharacterized protein</fullName>
    </submittedName>
</protein>
<dbReference type="RefSeq" id="WP_154758319.1">
    <property type="nucleotide sequence ID" value="NZ_WMBA01000030.1"/>
</dbReference>
<accession>A0A6N7Z7T6</accession>
<dbReference type="EMBL" id="WMBA01000030">
    <property type="protein sequence ID" value="MTD56166.1"/>
    <property type="molecule type" value="Genomic_DNA"/>
</dbReference>
<gene>
    <name evidence="2" type="ORF">GKO32_19605</name>
</gene>
<proteinExistence type="predicted"/>
<keyword evidence="3" id="KW-1185">Reference proteome</keyword>
<evidence type="ECO:0000256" key="1">
    <source>
        <dbReference type="SAM" id="Coils"/>
    </source>
</evidence>
<dbReference type="OrthoDB" id="3577251at2"/>
<comment type="caution">
    <text evidence="2">The sequence shown here is derived from an EMBL/GenBank/DDBJ whole genome shotgun (WGS) entry which is preliminary data.</text>
</comment>
<name>A0A6N7Z7T6_9PSEU</name>
<evidence type="ECO:0000313" key="2">
    <source>
        <dbReference type="EMBL" id="MTD56166.1"/>
    </source>
</evidence>
<feature type="coiled-coil region" evidence="1">
    <location>
        <begin position="44"/>
        <end position="89"/>
    </location>
</feature>
<dbReference type="AlphaFoldDB" id="A0A6N7Z7T6"/>
<reference evidence="2 3" key="1">
    <citation type="submission" date="2019-11" db="EMBL/GenBank/DDBJ databases">
        <title>Draft genome of Amycolatopsis RM579.</title>
        <authorList>
            <person name="Duangmal K."/>
            <person name="Mingma R."/>
        </authorList>
    </citation>
    <scope>NUCLEOTIDE SEQUENCE [LARGE SCALE GENOMIC DNA]</scope>
    <source>
        <strain evidence="2 3">RM579</strain>
    </source>
</reference>
<sequence>MTEQLEHRMTVVELNAREALEIAKTAREDARMALEAWRTRQLTDNELLNKLRETQIEHDQLLKEHSQLLREHSQLLREHSQRIDRLEGEMKAGFGTMSLGMDTIIDLLRNLERS</sequence>
<keyword evidence="1" id="KW-0175">Coiled coil</keyword>
<dbReference type="Proteomes" id="UP000440096">
    <property type="component" value="Unassembled WGS sequence"/>
</dbReference>
<organism evidence="2 3">
    <name type="scientific">Amycolatopsis pithecellobii</name>
    <dbReference type="NCBI Taxonomy" id="664692"/>
    <lineage>
        <taxon>Bacteria</taxon>
        <taxon>Bacillati</taxon>
        <taxon>Actinomycetota</taxon>
        <taxon>Actinomycetes</taxon>
        <taxon>Pseudonocardiales</taxon>
        <taxon>Pseudonocardiaceae</taxon>
        <taxon>Amycolatopsis</taxon>
    </lineage>
</organism>